<feature type="site" description="Raises pKa of active site His" evidence="4">
    <location>
        <position position="152"/>
    </location>
</feature>
<feature type="active site" description="Proton donor" evidence="4">
    <location>
        <position position="116"/>
    </location>
</feature>
<evidence type="ECO:0000256" key="1">
    <source>
        <dbReference type="ARBA" id="ARBA00005054"/>
    </source>
</evidence>
<feature type="domain" description="Formyl transferase N-terminal" evidence="5">
    <location>
        <begin position="10"/>
        <end position="188"/>
    </location>
</feature>
<evidence type="ECO:0000256" key="4">
    <source>
        <dbReference type="HAMAP-Rule" id="MF_01930"/>
    </source>
</evidence>
<name>A0A9D2RF92_9BURK</name>
<comment type="similarity">
    <text evidence="4">Belongs to the GART family.</text>
</comment>
<dbReference type="CDD" id="cd08645">
    <property type="entry name" value="FMT_core_GART"/>
    <property type="match status" value="1"/>
</dbReference>
<dbReference type="AlphaFoldDB" id="A0A9D2RF92"/>
<dbReference type="InterPro" id="IPR004607">
    <property type="entry name" value="GART"/>
</dbReference>
<organism evidence="6 7">
    <name type="scientific">Candidatus Paenalcaligenes intestinipullorum</name>
    <dbReference type="NCBI Taxonomy" id="2838718"/>
    <lineage>
        <taxon>Bacteria</taxon>
        <taxon>Pseudomonadati</taxon>
        <taxon>Pseudomonadota</taxon>
        <taxon>Betaproteobacteria</taxon>
        <taxon>Burkholderiales</taxon>
        <taxon>Alcaligenaceae</taxon>
        <taxon>Paenalcaligenes</taxon>
    </lineage>
</organism>
<dbReference type="InterPro" id="IPR002376">
    <property type="entry name" value="Formyl_transf_N"/>
</dbReference>
<dbReference type="Pfam" id="PF00551">
    <property type="entry name" value="Formyl_trans_N"/>
    <property type="match status" value="1"/>
</dbReference>
<evidence type="ECO:0000259" key="5">
    <source>
        <dbReference type="Pfam" id="PF00551"/>
    </source>
</evidence>
<dbReference type="SUPFAM" id="SSF53328">
    <property type="entry name" value="Formyltransferase"/>
    <property type="match status" value="1"/>
</dbReference>
<evidence type="ECO:0000313" key="7">
    <source>
        <dbReference type="Proteomes" id="UP000823889"/>
    </source>
</evidence>
<dbReference type="NCBIfam" id="TIGR00639">
    <property type="entry name" value="PurN"/>
    <property type="match status" value="1"/>
</dbReference>
<comment type="caution">
    <text evidence="6">The sequence shown here is derived from an EMBL/GenBank/DDBJ whole genome shotgun (WGS) entry which is preliminary data.</text>
</comment>
<evidence type="ECO:0000313" key="6">
    <source>
        <dbReference type="EMBL" id="HJD44124.1"/>
    </source>
</evidence>
<comment type="caution">
    <text evidence="4">Lacks conserved residue(s) required for the propagation of feature annotation.</text>
</comment>
<dbReference type="PANTHER" id="PTHR43369">
    <property type="entry name" value="PHOSPHORIBOSYLGLYCINAMIDE FORMYLTRANSFERASE"/>
    <property type="match status" value="1"/>
</dbReference>
<dbReference type="InterPro" id="IPR036477">
    <property type="entry name" value="Formyl_transf_N_sf"/>
</dbReference>
<reference evidence="6" key="2">
    <citation type="submission" date="2021-04" db="EMBL/GenBank/DDBJ databases">
        <authorList>
            <person name="Gilroy R."/>
        </authorList>
    </citation>
    <scope>NUCLEOTIDE SEQUENCE</scope>
    <source>
        <strain evidence="6">9264</strain>
    </source>
</reference>
<dbReference type="PANTHER" id="PTHR43369:SF2">
    <property type="entry name" value="PHOSPHORIBOSYLGLYCINAMIDE FORMYLTRANSFERASE"/>
    <property type="match status" value="1"/>
</dbReference>
<feature type="binding site" evidence="4">
    <location>
        <position position="72"/>
    </location>
    <ligand>
        <name>(6R)-10-formyltetrahydrofolate</name>
        <dbReference type="ChEBI" id="CHEBI:195366"/>
    </ligand>
</feature>
<keyword evidence="3 4" id="KW-0658">Purine biosynthesis</keyword>
<feature type="binding site" evidence="4">
    <location>
        <begin position="19"/>
        <end position="21"/>
    </location>
    <ligand>
        <name>N(1)-(5-phospho-beta-D-ribosyl)glycinamide</name>
        <dbReference type="ChEBI" id="CHEBI:143788"/>
    </ligand>
</feature>
<comment type="catalytic activity">
    <reaction evidence="4">
        <text>N(1)-(5-phospho-beta-D-ribosyl)glycinamide + (6R)-10-formyltetrahydrofolate = N(2)-formyl-N(1)-(5-phospho-beta-D-ribosyl)glycinamide + (6S)-5,6,7,8-tetrahydrofolate + H(+)</text>
        <dbReference type="Rhea" id="RHEA:15053"/>
        <dbReference type="ChEBI" id="CHEBI:15378"/>
        <dbReference type="ChEBI" id="CHEBI:57453"/>
        <dbReference type="ChEBI" id="CHEBI:143788"/>
        <dbReference type="ChEBI" id="CHEBI:147286"/>
        <dbReference type="ChEBI" id="CHEBI:195366"/>
        <dbReference type="EC" id="2.1.2.2"/>
    </reaction>
</comment>
<dbReference type="GO" id="GO:0005829">
    <property type="term" value="C:cytosol"/>
    <property type="evidence" value="ECO:0007669"/>
    <property type="project" value="TreeGrafter"/>
</dbReference>
<sequence length="220" mass="24273">MVSTRATKCRVVILISGQGSNMQAMVQAARSEQLPVDICAVISNRPQAAGLVWATAQGIPTHIVNHQDYSSRDAFDAQLLAEIDRYQPDYVLLAGFMRVLTSGFVEHYLGRLINIHPSLLPLFPGLHTHQQAIDSGMACHGCTVHFVTPEVDAGPIIAQGVLPIYANDSVSDLAKRLLPLEHRVYTEVFRWLVTRQVRLTAQQQVVLAQDQSRVFFSSAS</sequence>
<feature type="binding site" evidence="4">
    <location>
        <position position="114"/>
    </location>
    <ligand>
        <name>(6R)-10-formyltetrahydrofolate</name>
        <dbReference type="ChEBI" id="CHEBI:195366"/>
    </ligand>
</feature>
<dbReference type="HAMAP" id="MF_01930">
    <property type="entry name" value="PurN"/>
    <property type="match status" value="1"/>
</dbReference>
<dbReference type="Proteomes" id="UP000823889">
    <property type="component" value="Unassembled WGS sequence"/>
</dbReference>
<comment type="pathway">
    <text evidence="1 4">Purine metabolism; IMP biosynthesis via de novo pathway; N(2)-formyl-N(1)-(5-phospho-D-ribosyl)glycinamide from N(1)-(5-phospho-D-ribosyl)glycinamide (10-formyl THF route): step 1/1.</text>
</comment>
<reference evidence="6" key="1">
    <citation type="journal article" date="2021" name="PeerJ">
        <title>Extensive microbial diversity within the chicken gut microbiome revealed by metagenomics and culture.</title>
        <authorList>
            <person name="Gilroy R."/>
            <person name="Ravi A."/>
            <person name="Getino M."/>
            <person name="Pursley I."/>
            <person name="Horton D.L."/>
            <person name="Alikhan N.F."/>
            <person name="Baker D."/>
            <person name="Gharbi K."/>
            <person name="Hall N."/>
            <person name="Watson M."/>
            <person name="Adriaenssens E.M."/>
            <person name="Foster-Nyarko E."/>
            <person name="Jarju S."/>
            <person name="Secka A."/>
            <person name="Antonio M."/>
            <person name="Oren A."/>
            <person name="Chaudhuri R.R."/>
            <person name="La Ragione R."/>
            <person name="Hildebrand F."/>
            <person name="Pallen M.J."/>
        </authorList>
    </citation>
    <scope>NUCLEOTIDE SEQUENCE</scope>
    <source>
        <strain evidence="6">9264</strain>
    </source>
</reference>
<evidence type="ECO:0000256" key="3">
    <source>
        <dbReference type="ARBA" id="ARBA00022755"/>
    </source>
</evidence>
<evidence type="ECO:0000256" key="2">
    <source>
        <dbReference type="ARBA" id="ARBA00022679"/>
    </source>
</evidence>
<keyword evidence="2 4" id="KW-0808">Transferase</keyword>
<dbReference type="GO" id="GO:0006189">
    <property type="term" value="P:'de novo' IMP biosynthetic process"/>
    <property type="evidence" value="ECO:0007669"/>
    <property type="project" value="UniProtKB-UniRule"/>
</dbReference>
<comment type="function">
    <text evidence="4">Catalyzes the transfer of a formyl group from 10-formyltetrahydrofolate to 5-phospho-ribosyl-glycinamide (GAR), producing 5-phospho-ribosyl-N-formylglycinamide (FGAR) and tetrahydrofolate.</text>
</comment>
<protein>
    <recommendedName>
        <fullName evidence="4">Phosphoribosylglycinamide formyltransferase</fullName>
        <ecNumber evidence="4">2.1.2.2</ecNumber>
    </recommendedName>
    <alternativeName>
        <fullName evidence="4">5'-phosphoribosylglycinamide transformylase</fullName>
    </alternativeName>
    <alternativeName>
        <fullName evidence="4">GAR transformylase</fullName>
        <shortName evidence="4">GART</shortName>
    </alternativeName>
</protein>
<dbReference type="EMBL" id="DWUQ01000075">
    <property type="protein sequence ID" value="HJD44124.1"/>
    <property type="molecule type" value="Genomic_DNA"/>
</dbReference>
<accession>A0A9D2RF92</accession>
<dbReference type="Gene3D" id="3.40.50.170">
    <property type="entry name" value="Formyl transferase, N-terminal domain"/>
    <property type="match status" value="1"/>
</dbReference>
<proteinExistence type="inferred from homology"/>
<dbReference type="EC" id="2.1.2.2" evidence="4"/>
<gene>
    <name evidence="4" type="primary">purN</name>
    <name evidence="6" type="ORF">H9906_03745</name>
</gene>
<dbReference type="GO" id="GO:0004644">
    <property type="term" value="F:phosphoribosylglycinamide formyltransferase activity"/>
    <property type="evidence" value="ECO:0007669"/>
    <property type="project" value="UniProtKB-UniRule"/>
</dbReference>